<proteinExistence type="predicted"/>
<dbReference type="Proteomes" id="UP001469553">
    <property type="component" value="Unassembled WGS sequence"/>
</dbReference>
<gene>
    <name evidence="2" type="ORF">AMECASPLE_035113</name>
</gene>
<reference evidence="2 3" key="1">
    <citation type="submission" date="2021-06" db="EMBL/GenBank/DDBJ databases">
        <authorList>
            <person name="Palmer J.M."/>
        </authorList>
    </citation>
    <scope>NUCLEOTIDE SEQUENCE [LARGE SCALE GENOMIC DNA]</scope>
    <source>
        <strain evidence="2 3">AS_MEX2019</strain>
        <tissue evidence="2">Muscle</tissue>
    </source>
</reference>
<protein>
    <submittedName>
        <fullName evidence="2">Uncharacterized protein</fullName>
    </submittedName>
</protein>
<keyword evidence="3" id="KW-1185">Reference proteome</keyword>
<evidence type="ECO:0000313" key="2">
    <source>
        <dbReference type="EMBL" id="MEQ2293591.1"/>
    </source>
</evidence>
<feature type="transmembrane region" description="Helical" evidence="1">
    <location>
        <begin position="12"/>
        <end position="32"/>
    </location>
</feature>
<organism evidence="2 3">
    <name type="scientific">Ameca splendens</name>
    <dbReference type="NCBI Taxonomy" id="208324"/>
    <lineage>
        <taxon>Eukaryota</taxon>
        <taxon>Metazoa</taxon>
        <taxon>Chordata</taxon>
        <taxon>Craniata</taxon>
        <taxon>Vertebrata</taxon>
        <taxon>Euteleostomi</taxon>
        <taxon>Actinopterygii</taxon>
        <taxon>Neopterygii</taxon>
        <taxon>Teleostei</taxon>
        <taxon>Neoteleostei</taxon>
        <taxon>Acanthomorphata</taxon>
        <taxon>Ovalentaria</taxon>
        <taxon>Atherinomorphae</taxon>
        <taxon>Cyprinodontiformes</taxon>
        <taxon>Goodeidae</taxon>
        <taxon>Ameca</taxon>
    </lineage>
</organism>
<evidence type="ECO:0000313" key="3">
    <source>
        <dbReference type="Proteomes" id="UP001469553"/>
    </source>
</evidence>
<keyword evidence="1" id="KW-0472">Membrane</keyword>
<name>A0ABV0YIQ2_9TELE</name>
<accession>A0ABV0YIQ2</accession>
<evidence type="ECO:0000256" key="1">
    <source>
        <dbReference type="SAM" id="Phobius"/>
    </source>
</evidence>
<sequence length="109" mass="12333">MYYIGENFGWAWQVFVFVAWHIRPLVGLLCFLTGSAPFYKLRDGHSLKSVLVYKQNERLEGTSWAAPTQTQVLFLITMTPCIPAMRLRSTATTSKTTVKPGLAGFCRSR</sequence>
<keyword evidence="1" id="KW-0812">Transmembrane</keyword>
<comment type="caution">
    <text evidence="2">The sequence shown here is derived from an EMBL/GenBank/DDBJ whole genome shotgun (WGS) entry which is preliminary data.</text>
</comment>
<keyword evidence="1" id="KW-1133">Transmembrane helix</keyword>
<dbReference type="EMBL" id="JAHRIP010033348">
    <property type="protein sequence ID" value="MEQ2293591.1"/>
    <property type="molecule type" value="Genomic_DNA"/>
</dbReference>